<evidence type="ECO:0000256" key="1">
    <source>
        <dbReference type="SAM" id="MobiDB-lite"/>
    </source>
</evidence>
<feature type="non-terminal residue" evidence="2">
    <location>
        <position position="421"/>
    </location>
</feature>
<protein>
    <submittedName>
        <fullName evidence="2">Uncharacterized protein</fullName>
    </submittedName>
</protein>
<feature type="region of interest" description="Disordered" evidence="1">
    <location>
        <begin position="399"/>
        <end position="421"/>
    </location>
</feature>
<dbReference type="EMBL" id="JAAAIL010001072">
    <property type="protein sequence ID" value="KAG0271740.1"/>
    <property type="molecule type" value="Genomic_DNA"/>
</dbReference>
<keyword evidence="3" id="KW-1185">Reference proteome</keyword>
<dbReference type="Proteomes" id="UP001194580">
    <property type="component" value="Unassembled WGS sequence"/>
</dbReference>
<feature type="region of interest" description="Disordered" evidence="1">
    <location>
        <begin position="190"/>
        <end position="212"/>
    </location>
</feature>
<evidence type="ECO:0000313" key="2">
    <source>
        <dbReference type="EMBL" id="KAG0271740.1"/>
    </source>
</evidence>
<accession>A0AAD4D8A7</accession>
<feature type="region of interest" description="Disordered" evidence="1">
    <location>
        <begin position="23"/>
        <end position="83"/>
    </location>
</feature>
<proteinExistence type="predicted"/>
<name>A0AAD4D8A7_9FUNG</name>
<feature type="region of interest" description="Disordered" evidence="1">
    <location>
        <begin position="256"/>
        <end position="350"/>
    </location>
</feature>
<feature type="compositionally biased region" description="Acidic residues" evidence="1">
    <location>
        <begin position="278"/>
        <end position="289"/>
    </location>
</feature>
<feature type="compositionally biased region" description="Low complexity" evidence="1">
    <location>
        <begin position="49"/>
        <end position="67"/>
    </location>
</feature>
<evidence type="ECO:0000313" key="3">
    <source>
        <dbReference type="Proteomes" id="UP001194580"/>
    </source>
</evidence>
<feature type="compositionally biased region" description="Acidic residues" evidence="1">
    <location>
        <begin position="322"/>
        <end position="345"/>
    </location>
</feature>
<organism evidence="2 3">
    <name type="scientific">Linnemannia exigua</name>
    <dbReference type="NCBI Taxonomy" id="604196"/>
    <lineage>
        <taxon>Eukaryota</taxon>
        <taxon>Fungi</taxon>
        <taxon>Fungi incertae sedis</taxon>
        <taxon>Mucoromycota</taxon>
        <taxon>Mortierellomycotina</taxon>
        <taxon>Mortierellomycetes</taxon>
        <taxon>Mortierellales</taxon>
        <taxon>Mortierellaceae</taxon>
        <taxon>Linnemannia</taxon>
    </lineage>
</organism>
<gene>
    <name evidence="2" type="ORF">BGZ95_000404</name>
</gene>
<sequence length="421" mass="44974">MLAAASASSVASQNQHECLCKKNSDSSGGDGADGNGMQCDDDLPSPDYINLTNSHSSSHTTITTSTTDRPRAPHTVVSSTDSVTTQEDEVVTVIPSITILHTIPQQHYLTPELVAMENGIDPSRLFLSTVTPDNAGSGGDRTRRLDTPLLDLQEQGYATIVNSSSSSSPSTSSPGLLSGEVENRHAELSIVTKGPGSGGPGSTGECKKVVESEVEEGPALPLSADLDRRYWQLAESVDDIELLQQQHQQAITTATLISNNNDDDGDGDSSDAGSDDGQSQEEYESEEEVTTNSTASPSGLRRKRVRFMKEIQIIPSSRMSSDDDDDLTLIGDSEEEDEPGDDGDNVDNSCDRRATFCDIATTITTDSEEPTLFSERKVLKVVESILALEEQQQLVVDAKEEISKDNHTPTPAASDATVLPS</sequence>
<reference evidence="2" key="1">
    <citation type="journal article" date="2020" name="Fungal Divers.">
        <title>Resolving the Mortierellaceae phylogeny through synthesis of multi-gene phylogenetics and phylogenomics.</title>
        <authorList>
            <person name="Vandepol N."/>
            <person name="Liber J."/>
            <person name="Desiro A."/>
            <person name="Na H."/>
            <person name="Kennedy M."/>
            <person name="Barry K."/>
            <person name="Grigoriev I.V."/>
            <person name="Miller A.N."/>
            <person name="O'Donnell K."/>
            <person name="Stajich J.E."/>
            <person name="Bonito G."/>
        </authorList>
    </citation>
    <scope>NUCLEOTIDE SEQUENCE</scope>
    <source>
        <strain evidence="2">NRRL 28262</strain>
    </source>
</reference>
<dbReference type="AlphaFoldDB" id="A0AAD4D8A7"/>
<comment type="caution">
    <text evidence="2">The sequence shown here is derived from an EMBL/GenBank/DDBJ whole genome shotgun (WGS) entry which is preliminary data.</text>
</comment>